<reference evidence="1" key="2">
    <citation type="journal article" date="2024" name="Toxins">
        <title>Genome Sequence Analysis of Native Xenorhabdus Strains Isolated from Entomopathogenic Nematodes in Argentina.</title>
        <authorList>
            <person name="Palma L."/>
            <person name="Frizzo L."/>
            <person name="Kaiser S."/>
            <person name="Berry C."/>
            <person name="Caballero P."/>
            <person name="Bode H.B."/>
            <person name="Del Valle E.E."/>
        </authorList>
    </citation>
    <scope>NUCLEOTIDE SEQUENCE</scope>
    <source>
        <strain evidence="1">M</strain>
    </source>
</reference>
<accession>A0AAW3YMX5</accession>
<dbReference type="Proteomes" id="UP001193920">
    <property type="component" value="Unassembled WGS sequence"/>
</dbReference>
<sequence length="56" mass="6494">MPKNLPLASEKPWQHKPVLSIWMALSRDQTVPALIIPLMNRHFGNKSKHSMIKVYN</sequence>
<comment type="caution">
    <text evidence="1">The sequence shown here is derived from an EMBL/GenBank/DDBJ whole genome shotgun (WGS) entry which is preliminary data.</text>
</comment>
<protein>
    <submittedName>
        <fullName evidence="1">Uncharacterized protein</fullName>
    </submittedName>
</protein>
<dbReference type="RefSeq" id="WP_323868147.1">
    <property type="nucleotide sequence ID" value="NZ_JACXBF010000010.1"/>
</dbReference>
<name>A0AAW3YMX5_9GAMM</name>
<dbReference type="EMBL" id="JACXBF010000010">
    <property type="protein sequence ID" value="MBD2798912.1"/>
    <property type="molecule type" value="Genomic_DNA"/>
</dbReference>
<organism evidence="1">
    <name type="scientific">Xenorhabdus szentirmaii</name>
    <dbReference type="NCBI Taxonomy" id="290112"/>
    <lineage>
        <taxon>Bacteria</taxon>
        <taxon>Pseudomonadati</taxon>
        <taxon>Pseudomonadota</taxon>
        <taxon>Gammaproteobacteria</taxon>
        <taxon>Enterobacterales</taxon>
        <taxon>Morganellaceae</taxon>
        <taxon>Xenorhabdus</taxon>
    </lineage>
</organism>
<evidence type="ECO:0000313" key="1">
    <source>
        <dbReference type="EMBL" id="MBD2798912.1"/>
    </source>
</evidence>
<dbReference type="AlphaFoldDB" id="A0AAW3YMX5"/>
<proteinExistence type="predicted"/>
<gene>
    <name evidence="1" type="ORF">ID854_00140</name>
</gene>
<reference evidence="1" key="1">
    <citation type="submission" date="2020-09" db="EMBL/GenBank/DDBJ databases">
        <authorList>
            <person name="Palma L."/>
            <person name="Caballero P."/>
            <person name="Berry C."/>
            <person name="Del Valle E."/>
        </authorList>
    </citation>
    <scope>NUCLEOTIDE SEQUENCE</scope>
    <source>
        <strain evidence="1">M</strain>
    </source>
</reference>